<dbReference type="PROSITE" id="PS01124">
    <property type="entry name" value="HTH_ARAC_FAMILY_2"/>
    <property type="match status" value="1"/>
</dbReference>
<dbReference type="CDD" id="cd06124">
    <property type="entry name" value="cupin_NimR-like_N"/>
    <property type="match status" value="1"/>
</dbReference>
<evidence type="ECO:0000313" key="6">
    <source>
        <dbReference type="EMBL" id="AXI61160.1"/>
    </source>
</evidence>
<dbReference type="InterPro" id="IPR003313">
    <property type="entry name" value="AraC-bd"/>
</dbReference>
<reference evidence="6 7" key="1">
    <citation type="submission" date="2018-05" db="EMBL/GenBank/DDBJ databases">
        <title>Complete genome sequence of Pseudomonas kribbensis 46-2(T).</title>
        <authorList>
            <person name="Jeong H."/>
            <person name="Lee S.-G."/>
            <person name="Rha E."/>
            <person name="Kim H."/>
        </authorList>
    </citation>
    <scope>NUCLEOTIDE SEQUENCE [LARGE SCALE GENOMIC DNA]</scope>
    <source>
        <strain evidence="6 7">46-2</strain>
    </source>
</reference>
<evidence type="ECO:0000256" key="3">
    <source>
        <dbReference type="ARBA" id="ARBA00023125"/>
    </source>
</evidence>
<evidence type="ECO:0000313" key="7">
    <source>
        <dbReference type="Proteomes" id="UP000253720"/>
    </source>
</evidence>
<dbReference type="Pfam" id="PF02311">
    <property type="entry name" value="AraC_binding"/>
    <property type="match status" value="1"/>
</dbReference>
<dbReference type="InterPro" id="IPR018060">
    <property type="entry name" value="HTH_AraC"/>
</dbReference>
<name>A0A345RPE4_9PSED</name>
<dbReference type="InterPro" id="IPR018062">
    <property type="entry name" value="HTH_AraC-typ_CS"/>
</dbReference>
<dbReference type="SUPFAM" id="SSF46689">
    <property type="entry name" value="Homeodomain-like"/>
    <property type="match status" value="1"/>
</dbReference>
<dbReference type="InterPro" id="IPR011051">
    <property type="entry name" value="RmlC_Cupin_sf"/>
</dbReference>
<evidence type="ECO:0000256" key="4">
    <source>
        <dbReference type="ARBA" id="ARBA00023163"/>
    </source>
</evidence>
<dbReference type="PANTHER" id="PTHR11019">
    <property type="entry name" value="HTH-TYPE TRANSCRIPTIONAL REGULATOR NIMR"/>
    <property type="match status" value="1"/>
</dbReference>
<evidence type="ECO:0000256" key="2">
    <source>
        <dbReference type="ARBA" id="ARBA00023015"/>
    </source>
</evidence>
<dbReference type="Proteomes" id="UP000253720">
    <property type="component" value="Chromosome"/>
</dbReference>
<dbReference type="InterPro" id="IPR014710">
    <property type="entry name" value="RmlC-like_jellyroll"/>
</dbReference>
<feature type="domain" description="HTH araC/xylS-type" evidence="5">
    <location>
        <begin position="170"/>
        <end position="270"/>
    </location>
</feature>
<dbReference type="FunFam" id="1.10.10.60:FF:000132">
    <property type="entry name" value="AraC family transcriptional regulator"/>
    <property type="match status" value="1"/>
</dbReference>
<dbReference type="SMART" id="SM00342">
    <property type="entry name" value="HTH_ARAC"/>
    <property type="match status" value="1"/>
</dbReference>
<dbReference type="RefSeq" id="WP_114882348.1">
    <property type="nucleotide sequence ID" value="NZ_CP029608.1"/>
</dbReference>
<dbReference type="InterPro" id="IPR009057">
    <property type="entry name" value="Homeodomain-like_sf"/>
</dbReference>
<keyword evidence="3" id="KW-0238">DNA-binding</keyword>
<proteinExistence type="predicted"/>
<dbReference type="PROSITE" id="PS00041">
    <property type="entry name" value="HTH_ARAC_FAMILY_1"/>
    <property type="match status" value="1"/>
</dbReference>
<dbReference type="Pfam" id="PF12833">
    <property type="entry name" value="HTH_18"/>
    <property type="match status" value="1"/>
</dbReference>
<dbReference type="AlphaFoldDB" id="A0A345RPE4"/>
<dbReference type="KEGG" id="pke:DLD99_11985"/>
<dbReference type="EMBL" id="CP029608">
    <property type="protein sequence ID" value="AXI61160.1"/>
    <property type="molecule type" value="Genomic_DNA"/>
</dbReference>
<gene>
    <name evidence="6" type="ORF">DLD99_11985</name>
</gene>
<evidence type="ECO:0000259" key="5">
    <source>
        <dbReference type="PROSITE" id="PS01124"/>
    </source>
</evidence>
<dbReference type="PANTHER" id="PTHR11019:SF159">
    <property type="entry name" value="TRANSCRIPTIONAL REGULATOR-RELATED"/>
    <property type="match status" value="1"/>
</dbReference>
<organism evidence="6 7">
    <name type="scientific">Pseudomonas kribbensis</name>
    <dbReference type="NCBI Taxonomy" id="1628086"/>
    <lineage>
        <taxon>Bacteria</taxon>
        <taxon>Pseudomonadati</taxon>
        <taxon>Pseudomonadota</taxon>
        <taxon>Gammaproteobacteria</taxon>
        <taxon>Pseudomonadales</taxon>
        <taxon>Pseudomonadaceae</taxon>
        <taxon>Pseudomonas</taxon>
    </lineage>
</organism>
<keyword evidence="2" id="KW-0805">Transcription regulation</keyword>
<keyword evidence="4" id="KW-0804">Transcription</keyword>
<accession>A0A345RPE4</accession>
<dbReference type="GO" id="GO:0003700">
    <property type="term" value="F:DNA-binding transcription factor activity"/>
    <property type="evidence" value="ECO:0007669"/>
    <property type="project" value="InterPro"/>
</dbReference>
<dbReference type="GO" id="GO:0043565">
    <property type="term" value="F:sequence-specific DNA binding"/>
    <property type="evidence" value="ECO:0007669"/>
    <property type="project" value="InterPro"/>
</dbReference>
<dbReference type="SUPFAM" id="SSF51182">
    <property type="entry name" value="RmlC-like cupins"/>
    <property type="match status" value="1"/>
</dbReference>
<dbReference type="GO" id="GO:0009893">
    <property type="term" value="P:positive regulation of metabolic process"/>
    <property type="evidence" value="ECO:0007669"/>
    <property type="project" value="UniProtKB-ARBA"/>
</dbReference>
<dbReference type="Gene3D" id="2.60.120.10">
    <property type="entry name" value="Jelly Rolls"/>
    <property type="match status" value="1"/>
</dbReference>
<keyword evidence="1" id="KW-0678">Repressor</keyword>
<evidence type="ECO:0000256" key="1">
    <source>
        <dbReference type="ARBA" id="ARBA00022491"/>
    </source>
</evidence>
<protein>
    <submittedName>
        <fullName evidence="6">AraC family transcriptional regulator</fullName>
    </submittedName>
</protein>
<keyword evidence="7" id="KW-1185">Reference proteome</keyword>
<dbReference type="Gene3D" id="1.10.10.60">
    <property type="entry name" value="Homeodomain-like"/>
    <property type="match status" value="1"/>
</dbReference>
<sequence>MKQEVRKVVARLESAPRSERYPDYQDVPRVMTVLVRDQATGEYNEPHVHRHGQLLYASNGVMRVATERGLWILPPKRALWIPPGMIHDQLMLSAVKMRSIYIEPQVCAGLGDHCKVLEIPGLLRELILALADQPIEYPQEGRNAHIVALILSELQAARTLPIEVPWPVDRRLVTVCEAILQDPGQDHSIGYWADRVGASSRTLIRLFVNETGLNFRHWLQQVRLATAIDRLDKGQSVGVIARDLGYASQSAFSAMFRRVMGESPREFLVRD</sequence>